<keyword evidence="2" id="KW-1185">Reference proteome</keyword>
<protein>
    <submittedName>
        <fullName evidence="1">Uncharacterized protein</fullName>
    </submittedName>
</protein>
<dbReference type="EMBL" id="JAFMYU010000030">
    <property type="protein sequence ID" value="MBO0934318.1"/>
    <property type="molecule type" value="Genomic_DNA"/>
</dbReference>
<sequence length="466" mass="51523">MTSIDGSHIRRSIVARWSPSARWSSEVGIDFIQTPQPTINYSFPVAGSRILFLDRPGRRPQYTVRQYYTPINFRINRSLGVAAGLYAGGAFSTHKTNSSGGSIRDFSAFAPDLVRGQTETISSVATSTYPNRTTFSTEIGFHLNGMLGERWQIRYQGGWHQGFGTTIRTNVEYVSSFAPGVTNRAVITSNGSGWSGGISVAYLFGRRALDNVSGGSFSDRVASPPKNHRFSIGLDGGSRAYQFTYADPGGRLLNEPTQLRESIGISARWYASERWTTEVGFQRSIFNAKDVNFTFPNPERISASVDLEQTERHWYVRQYYNALIARPFKGVSVAVGPHVGIGLSQFRPEVYEFSPTTTPGGGPNNEPEVITSQFTLTFPQAEAWIAEAGLNAHFMLGNRVHLRYQLGRMMGFTPTTVVGVNYQSSLNPAMNAATIITQGTGWLNSGMIAYRFGRANPPSQRRVREK</sequence>
<gene>
    <name evidence="1" type="ORF">J2I48_25140</name>
</gene>
<dbReference type="Proteomes" id="UP000664795">
    <property type="component" value="Unassembled WGS sequence"/>
</dbReference>
<dbReference type="RefSeq" id="WP_207338283.1">
    <property type="nucleotide sequence ID" value="NZ_JAFMYU010000030.1"/>
</dbReference>
<organism evidence="1 2">
    <name type="scientific">Fibrella aquatilis</name>
    <dbReference type="NCBI Taxonomy" id="2817059"/>
    <lineage>
        <taxon>Bacteria</taxon>
        <taxon>Pseudomonadati</taxon>
        <taxon>Bacteroidota</taxon>
        <taxon>Cytophagia</taxon>
        <taxon>Cytophagales</taxon>
        <taxon>Spirosomataceae</taxon>
        <taxon>Fibrella</taxon>
    </lineage>
</organism>
<accession>A0A939GAN7</accession>
<reference evidence="1 2" key="1">
    <citation type="submission" date="2021-03" db="EMBL/GenBank/DDBJ databases">
        <title>Fibrella sp. HMF5036 genome sequencing and assembly.</title>
        <authorList>
            <person name="Kang H."/>
            <person name="Kim H."/>
            <person name="Bae S."/>
            <person name="Joh K."/>
        </authorList>
    </citation>
    <scope>NUCLEOTIDE SEQUENCE [LARGE SCALE GENOMIC DNA]</scope>
    <source>
        <strain evidence="1 2">HMF5036</strain>
    </source>
</reference>
<dbReference type="AlphaFoldDB" id="A0A939GAN7"/>
<evidence type="ECO:0000313" key="1">
    <source>
        <dbReference type="EMBL" id="MBO0934318.1"/>
    </source>
</evidence>
<comment type="caution">
    <text evidence="1">The sequence shown here is derived from an EMBL/GenBank/DDBJ whole genome shotgun (WGS) entry which is preliminary data.</text>
</comment>
<evidence type="ECO:0000313" key="2">
    <source>
        <dbReference type="Proteomes" id="UP000664795"/>
    </source>
</evidence>
<proteinExistence type="predicted"/>
<name>A0A939GAN7_9BACT</name>